<accession>A0A1M6YMF0</accession>
<accession>A0A1T4P0R9</accession>
<reference evidence="2 4" key="3">
    <citation type="submission" date="2017-02" db="EMBL/GenBank/DDBJ databases">
        <authorList>
            <person name="Peterson S.W."/>
        </authorList>
    </citation>
    <scope>NUCLEOTIDE SEQUENCE [LARGE SCALE GENOMIC DNA]</scope>
    <source>
        <strain evidence="2 4">ATCC 43854</strain>
    </source>
</reference>
<gene>
    <name evidence="2" type="ORF">SAMN02745108_01771</name>
    <name evidence="1" type="ORF">SAMN05720469_1456</name>
</gene>
<evidence type="ECO:0000313" key="2">
    <source>
        <dbReference type="EMBL" id="SJZ85210.1"/>
    </source>
</evidence>
<evidence type="ECO:0000313" key="1">
    <source>
        <dbReference type="EMBL" id="SHL19397.1"/>
    </source>
</evidence>
<dbReference type="Proteomes" id="UP000184275">
    <property type="component" value="Unassembled WGS sequence"/>
</dbReference>
<dbReference type="AlphaFoldDB" id="A0A1M6YMF0"/>
<keyword evidence="3" id="KW-1185">Reference proteome</keyword>
<dbReference type="EMBL" id="FRAW01000045">
    <property type="protein sequence ID" value="SHL19397.1"/>
    <property type="molecule type" value="Genomic_DNA"/>
</dbReference>
<protein>
    <submittedName>
        <fullName evidence="1">Uncharacterized protein</fullName>
    </submittedName>
</protein>
<reference evidence="3" key="2">
    <citation type="submission" date="2016-11" db="EMBL/GenBank/DDBJ databases">
        <authorList>
            <person name="Varghese N."/>
            <person name="Submissions S."/>
        </authorList>
    </citation>
    <scope>NUCLEOTIDE SEQUENCE [LARGE SCALE GENOMIC DNA]</scope>
    <source>
        <strain evidence="3">UWOS</strain>
    </source>
</reference>
<dbReference type="EMBL" id="FUWU01000030">
    <property type="protein sequence ID" value="SJZ85210.1"/>
    <property type="molecule type" value="Genomic_DNA"/>
</dbReference>
<dbReference type="Proteomes" id="UP000190449">
    <property type="component" value="Unassembled WGS sequence"/>
</dbReference>
<name>A0A1M6YMF0_9BACT</name>
<proteinExistence type="predicted"/>
<dbReference type="STRING" id="28122.SAMN02745108_01771"/>
<organism evidence="1 3">
    <name type="scientific">Fibrobacter intestinalis</name>
    <dbReference type="NCBI Taxonomy" id="28122"/>
    <lineage>
        <taxon>Bacteria</taxon>
        <taxon>Pseudomonadati</taxon>
        <taxon>Fibrobacterota</taxon>
        <taxon>Fibrobacteria</taxon>
        <taxon>Fibrobacterales</taxon>
        <taxon>Fibrobacteraceae</taxon>
        <taxon>Fibrobacter</taxon>
    </lineage>
</organism>
<sequence length="78" mass="9144">MQKMTLFASAQEAKRYTRTPLEFEHIQDRARRILLNSLSQNKTENALKPKMFQCPRPLAVLTLFLAAEITDWMHNDSH</sequence>
<evidence type="ECO:0000313" key="3">
    <source>
        <dbReference type="Proteomes" id="UP000184275"/>
    </source>
</evidence>
<dbReference type="RefSeq" id="WP_095849594.1">
    <property type="nucleotide sequence ID" value="NZ_FRAW01000045.1"/>
</dbReference>
<reference evidence="1" key="1">
    <citation type="submission" date="2016-11" db="EMBL/GenBank/DDBJ databases">
        <authorList>
            <person name="Jaros S."/>
            <person name="Januszkiewicz K."/>
            <person name="Wedrychowicz H."/>
        </authorList>
    </citation>
    <scope>NUCLEOTIDE SEQUENCE [LARGE SCALE GENOMIC DNA]</scope>
    <source>
        <strain evidence="1">UWOS</strain>
    </source>
</reference>
<evidence type="ECO:0000313" key="4">
    <source>
        <dbReference type="Proteomes" id="UP000190449"/>
    </source>
</evidence>